<dbReference type="GO" id="GO:0098542">
    <property type="term" value="P:defense response to other organism"/>
    <property type="evidence" value="ECO:0007669"/>
    <property type="project" value="InterPro"/>
</dbReference>
<dbReference type="Proteomes" id="UP000005237">
    <property type="component" value="Unassembled WGS sequence"/>
</dbReference>
<dbReference type="PANTHER" id="PTHR37971:SF1">
    <property type="entry name" value="ANTIBACTERIAL FACTOR-RELATED PEPTIDE 1-RELATED"/>
    <property type="match status" value="1"/>
</dbReference>
<dbReference type="InterPro" id="IPR031770">
    <property type="entry name" value="Abf-1/2"/>
</dbReference>
<dbReference type="AlphaFoldDB" id="A0A8R1I8A2"/>
<proteinExistence type="predicted"/>
<dbReference type="Gene3D" id="3.30.30.110">
    <property type="entry name" value="Antibacterial factor-related peptide"/>
    <property type="match status" value="1"/>
</dbReference>
<dbReference type="InterPro" id="IPR038204">
    <property type="entry name" value="Abf-1/2_sf"/>
</dbReference>
<dbReference type="EnsemblMetazoa" id="CJA28910b.1">
    <property type="protein sequence ID" value="CJA28910b.1"/>
    <property type="gene ID" value="WBGene00184484"/>
</dbReference>
<organism evidence="1 2">
    <name type="scientific">Caenorhabditis japonica</name>
    <dbReference type="NCBI Taxonomy" id="281687"/>
    <lineage>
        <taxon>Eukaryota</taxon>
        <taxon>Metazoa</taxon>
        <taxon>Ecdysozoa</taxon>
        <taxon>Nematoda</taxon>
        <taxon>Chromadorea</taxon>
        <taxon>Rhabditida</taxon>
        <taxon>Rhabditina</taxon>
        <taxon>Rhabditomorpha</taxon>
        <taxon>Rhabditoidea</taxon>
        <taxon>Rhabditidae</taxon>
        <taxon>Peloderinae</taxon>
        <taxon>Caenorhabditis</taxon>
    </lineage>
</organism>
<dbReference type="Pfam" id="PF16839">
    <property type="entry name" value="Antimicrobial25"/>
    <property type="match status" value="1"/>
</dbReference>
<evidence type="ECO:0000313" key="2">
    <source>
        <dbReference type="Proteomes" id="UP000005237"/>
    </source>
</evidence>
<name>A0A8R1I8A2_CAEJA</name>
<sequence>MAATIKRVRSKAFEKLQPIKVEMISRCVLLIVLISFILSPAMAGIDFSTCARMDISGLDKVARGLCITSCSMQNCGTGYCEKRGGRPTCVCSRCANGGGNIPLDAIIKKGR</sequence>
<accession>A0A8R1I8A2</accession>
<protein>
    <submittedName>
        <fullName evidence="1">Uncharacterized protein</fullName>
    </submittedName>
</protein>
<dbReference type="PANTHER" id="PTHR37971">
    <property type="entry name" value="ANTIBACTERIAL FACTOR-RELATED PEPTIDE 1-RELATED"/>
    <property type="match status" value="1"/>
</dbReference>
<reference evidence="2" key="1">
    <citation type="submission" date="2010-08" db="EMBL/GenBank/DDBJ databases">
        <authorList>
            <consortium name="Caenorhabditis japonica Sequencing Consortium"/>
            <person name="Wilson R.K."/>
        </authorList>
    </citation>
    <scope>NUCLEOTIDE SEQUENCE [LARGE SCALE GENOMIC DNA]</scope>
    <source>
        <strain evidence="2">DF5081</strain>
    </source>
</reference>
<keyword evidence="2" id="KW-1185">Reference proteome</keyword>
<evidence type="ECO:0000313" key="1">
    <source>
        <dbReference type="EnsemblMetazoa" id="CJA28910b.1"/>
    </source>
</evidence>
<reference evidence="1" key="2">
    <citation type="submission" date="2022-06" db="UniProtKB">
        <authorList>
            <consortium name="EnsemblMetazoa"/>
        </authorList>
    </citation>
    <scope>IDENTIFICATION</scope>
    <source>
        <strain evidence="1">DF5081</strain>
    </source>
</reference>